<gene>
    <name evidence="4" type="ORF">GCM10011383_35610</name>
</gene>
<dbReference type="Pfam" id="PF12969">
    <property type="entry name" value="DUF3857"/>
    <property type="match status" value="1"/>
</dbReference>
<feature type="domain" description="Transglutaminase-like" evidence="2">
    <location>
        <begin position="330"/>
        <end position="431"/>
    </location>
</feature>
<feature type="domain" description="DUF3857" evidence="3">
    <location>
        <begin position="71"/>
        <end position="215"/>
    </location>
</feature>
<dbReference type="Pfam" id="PF01841">
    <property type="entry name" value="Transglut_core"/>
    <property type="match status" value="1"/>
</dbReference>
<reference evidence="5" key="1">
    <citation type="journal article" date="2019" name="Int. J. Syst. Evol. Microbiol.">
        <title>The Global Catalogue of Microorganisms (GCM) 10K type strain sequencing project: providing services to taxonomists for standard genome sequencing and annotation.</title>
        <authorList>
            <consortium name="The Broad Institute Genomics Platform"/>
            <consortium name="The Broad Institute Genome Sequencing Center for Infectious Disease"/>
            <person name="Wu L."/>
            <person name="Ma J."/>
        </authorList>
    </citation>
    <scope>NUCLEOTIDE SEQUENCE [LARGE SCALE GENOMIC DNA]</scope>
    <source>
        <strain evidence="5">CGMCC 1.15197</strain>
    </source>
</reference>
<feature type="chain" id="PRO_5046536133" description="DUF3857 domain-containing protein" evidence="1">
    <location>
        <begin position="27"/>
        <end position="685"/>
    </location>
</feature>
<proteinExistence type="predicted"/>
<name>A0ABQ1UML6_9BACT</name>
<feature type="signal peptide" evidence="1">
    <location>
        <begin position="1"/>
        <end position="26"/>
    </location>
</feature>
<dbReference type="EMBL" id="BMHT01000006">
    <property type="protein sequence ID" value="GGF20802.1"/>
    <property type="molecule type" value="Genomic_DNA"/>
</dbReference>
<dbReference type="InterPro" id="IPR024618">
    <property type="entry name" value="DUF3857"/>
</dbReference>
<dbReference type="Gene3D" id="3.10.620.30">
    <property type="match status" value="1"/>
</dbReference>
<accession>A0ABQ1UML6</accession>
<evidence type="ECO:0000313" key="4">
    <source>
        <dbReference type="EMBL" id="GGF20802.1"/>
    </source>
</evidence>
<dbReference type="Gene3D" id="2.60.120.1130">
    <property type="match status" value="1"/>
</dbReference>
<evidence type="ECO:0000259" key="3">
    <source>
        <dbReference type="Pfam" id="PF12969"/>
    </source>
</evidence>
<comment type="caution">
    <text evidence="4">The sequence shown here is derived from an EMBL/GenBank/DDBJ whole genome shotgun (WGS) entry which is preliminary data.</text>
</comment>
<dbReference type="InterPro" id="IPR002931">
    <property type="entry name" value="Transglutaminase-like"/>
</dbReference>
<dbReference type="RefSeq" id="WP_188815376.1">
    <property type="nucleotide sequence ID" value="NZ_BMHT01000006.1"/>
</dbReference>
<dbReference type="Proteomes" id="UP000632273">
    <property type="component" value="Unassembled WGS sequence"/>
</dbReference>
<sequence length="685" mass="77471">MQLRVLRGVLALAVLSGTGLTAYGQADPIKFGKPDPQDFEAKNFVADSAAEAVILCDFGRSRFEMMENDFKVVYDRVLRIKILKKSGYDWATLKVPLYKKDKQEEKLVNLRGYTYNMVNGQLTKDKLESSAVFSEQRSTNTSVRKFTLPNVRVGSVIEVAYTVNSDFLFNFQDWQFQHSIPVRWSEYRAGIPEYFDYKMLMQGYEALTVQERTENTGQFTIRFAGGFTGESSWSGGSGRQAASSETVTARVTNYRWAMQNVPAFNDEPFMTTSDDYVSRIDFELAGVQWPNEAYRSVAATWEKINTSLLDDETFGAQLKRGGFLKEKVAAIMAQHTDLGARVAAVHQLVRQSIKHNGQNRFYATSTLRHAYDQHTGNAADVNLLLIALLRDAGLEANPVLLSTRDNGAVNQNLPLLSKFNYVVAHVMLPDKQEMLVDATEELLPCGTLPTRCLSGQGRLIMPKAEDSRWIDLQPNQRYVEYRKVDLKLDEHGALTGNVHQEHGGYEAQHQRERLRTQGEKKYMEELAKGHDNWSLGKYAFHQQDDLQKPLSLDYEFATTGNDAAATTLYLNPIREFAGSKNPFIHEDRRFPVNFGAGMEETTMLTITLPAGYVTEELPKQAIVELPDNGGRFMYSVTNLNGAVQVISRMNLRKPVYSAEEYASLREFYTRMLAKHGEQIVVKKKS</sequence>
<keyword evidence="1" id="KW-0732">Signal</keyword>
<keyword evidence="5" id="KW-1185">Reference proteome</keyword>
<organism evidence="4 5">
    <name type="scientific">Hymenobacter cavernae</name>
    <dbReference type="NCBI Taxonomy" id="2044852"/>
    <lineage>
        <taxon>Bacteria</taxon>
        <taxon>Pseudomonadati</taxon>
        <taxon>Bacteroidota</taxon>
        <taxon>Cytophagia</taxon>
        <taxon>Cytophagales</taxon>
        <taxon>Hymenobacteraceae</taxon>
        <taxon>Hymenobacter</taxon>
    </lineage>
</organism>
<dbReference type="Gene3D" id="2.60.40.3140">
    <property type="match status" value="1"/>
</dbReference>
<evidence type="ECO:0000313" key="5">
    <source>
        <dbReference type="Proteomes" id="UP000632273"/>
    </source>
</evidence>
<evidence type="ECO:0008006" key="6">
    <source>
        <dbReference type="Google" id="ProtNLM"/>
    </source>
</evidence>
<evidence type="ECO:0000259" key="2">
    <source>
        <dbReference type="Pfam" id="PF01841"/>
    </source>
</evidence>
<evidence type="ECO:0000256" key="1">
    <source>
        <dbReference type="SAM" id="SignalP"/>
    </source>
</evidence>
<protein>
    <recommendedName>
        <fullName evidence="6">DUF3857 domain-containing protein</fullName>
    </recommendedName>
</protein>